<protein>
    <submittedName>
        <fullName evidence="1">Phosphoprotein</fullName>
    </submittedName>
</protein>
<proteinExistence type="predicted"/>
<evidence type="ECO:0000313" key="1">
    <source>
        <dbReference type="EMBL" id="UZC34534.1"/>
    </source>
</evidence>
<sequence length="257" mass="29841">MEIQDLKLLQKSVDNLDQVSLERSINGANDDLEEKTECSEAFTFHNDFVGLQQDTINKENQEIDQMGLECNSEWSSPSHPDISPVKIREYSTVDSKLIEINFTPNAEYISIQQFHQILDEMEVLFSQEKIPITLCHAVGSRKVQVRYDKKLILKEKFFDVQNSSSNLDLYQHQNNLITTEQARNSQLIKQLDDGIIFKSRYSDEPDLVIKPSSPGFSRSEMITIFEKNPTIDDLRELILIRMKELKQYDLLNCNYLI</sequence>
<gene>
    <name evidence="1" type="primary">P</name>
</gene>
<dbReference type="EMBL" id="ON324119">
    <property type="protein sequence ID" value="UZC34534.1"/>
    <property type="molecule type" value="Viral_cRNA"/>
</dbReference>
<accession>A0A9E7VB23</accession>
<organism evidence="1">
    <name type="scientific">jopcycgri virus 1</name>
    <dbReference type="NCBI Taxonomy" id="2992924"/>
    <lineage>
        <taxon>Viruses</taxon>
        <taxon>Riboviria</taxon>
        <taxon>Orthornavirae</taxon>
        <taxon>Negarnaviricota</taxon>
        <taxon>Haploviricotina</taxon>
        <taxon>Monjiviricetes</taxon>
        <taxon>Mononegavirales</taxon>
        <taxon>Rhabdoviridae</taxon>
        <taxon>Alpharhabdovirinae</taxon>
        <taxon>Sigmavirus</taxon>
        <taxon>Sigmavirus jopcycgri</taxon>
    </lineage>
</organism>
<name>A0A9E7VB23_9RHAB</name>
<reference evidence="1" key="1">
    <citation type="journal article" date="2022" name="Vector Borne Zoonotic Dis.">
        <title>Straw-Colored Fruit Bats (Eidolon helvum) and Their Bat Flies (Cyclopodia greefi) in Nigeria Host Viruses with Multifarious Modes of Transmission.</title>
        <authorList>
            <person name="Kamani J."/>
            <person name="Gonzalez-Miguel J."/>
            <person name="Msheliza E.G."/>
            <person name="Goldberg T.L."/>
        </authorList>
    </citation>
    <scope>NUCLEOTIDE SEQUENCE</scope>
    <source>
        <strain evidence="1">NCg19</strain>
    </source>
</reference>